<dbReference type="Proteomes" id="UP001174932">
    <property type="component" value="Unassembled WGS sequence"/>
</dbReference>
<comment type="caution">
    <text evidence="2">The sequence shown here is derived from an EMBL/GenBank/DDBJ whole genome shotgun (WGS) entry which is preliminary data.</text>
</comment>
<proteinExistence type="predicted"/>
<dbReference type="RefSeq" id="WP_304378652.1">
    <property type="nucleotide sequence ID" value="NZ_JAUOZU010000020.1"/>
</dbReference>
<evidence type="ECO:0000313" key="2">
    <source>
        <dbReference type="EMBL" id="MDO6966727.1"/>
    </source>
</evidence>
<gene>
    <name evidence="2" type="ORF">Q4481_22470</name>
</gene>
<organism evidence="2 3">
    <name type="scientific">Rhizobium alvei</name>
    <dbReference type="NCBI Taxonomy" id="1132659"/>
    <lineage>
        <taxon>Bacteria</taxon>
        <taxon>Pseudomonadati</taxon>
        <taxon>Pseudomonadota</taxon>
        <taxon>Alphaproteobacteria</taxon>
        <taxon>Hyphomicrobiales</taxon>
        <taxon>Rhizobiaceae</taxon>
        <taxon>Rhizobium/Agrobacterium group</taxon>
        <taxon>Rhizobium</taxon>
    </lineage>
</organism>
<sequence length="235" mass="26784">MTHAEYLRYLQFVHGKLTVDNPVTLRRYVQNHVFDGAFGAQTETEHVLAAPRDSVTELFWDSPDDMRTTFANHDVRTKIGPDGRNFADESLTISIVAEEVEMMAPEPDAGSFKVMHFLKSVPDLAVEVFFERWTAAHDRAAAKLTDGNSGIRRCVQNRQLPAFNGMLAYFGGKKVPLYEGVTSLWFDSADAERLFRDYEQALRDINADPQSRFFDERQSFFVYAAEVPIFERSQA</sequence>
<dbReference type="InterPro" id="IPR009799">
    <property type="entry name" value="EthD_dom"/>
</dbReference>
<dbReference type="InterPro" id="IPR011008">
    <property type="entry name" value="Dimeric_a/b-barrel"/>
</dbReference>
<protein>
    <submittedName>
        <fullName evidence="2">EthD domain-containing protein</fullName>
    </submittedName>
</protein>
<name>A0ABT8YTN9_9HYPH</name>
<dbReference type="Pfam" id="PF07110">
    <property type="entry name" value="EthD"/>
    <property type="match status" value="2"/>
</dbReference>
<dbReference type="Gene3D" id="3.30.70.100">
    <property type="match status" value="2"/>
</dbReference>
<dbReference type="SUPFAM" id="SSF54909">
    <property type="entry name" value="Dimeric alpha+beta barrel"/>
    <property type="match status" value="2"/>
</dbReference>
<dbReference type="EMBL" id="JAUOZU010000020">
    <property type="protein sequence ID" value="MDO6966727.1"/>
    <property type="molecule type" value="Genomic_DNA"/>
</dbReference>
<evidence type="ECO:0000313" key="3">
    <source>
        <dbReference type="Proteomes" id="UP001174932"/>
    </source>
</evidence>
<keyword evidence="3" id="KW-1185">Reference proteome</keyword>
<reference evidence="2" key="2">
    <citation type="submission" date="2023-07" db="EMBL/GenBank/DDBJ databases">
        <authorList>
            <person name="Shen H."/>
        </authorList>
    </citation>
    <scope>NUCLEOTIDE SEQUENCE</scope>
    <source>
        <strain evidence="2">TNR-22</strain>
    </source>
</reference>
<accession>A0ABT8YTN9</accession>
<reference evidence="2" key="1">
    <citation type="journal article" date="2015" name="Int. J. Syst. Evol. Microbiol.">
        <title>Rhizobium alvei sp. nov., isolated from a freshwater river.</title>
        <authorList>
            <person name="Sheu S.Y."/>
            <person name="Huang H.W."/>
            <person name="Young C.C."/>
            <person name="Chen W.M."/>
        </authorList>
    </citation>
    <scope>NUCLEOTIDE SEQUENCE</scope>
    <source>
        <strain evidence="2">TNR-22</strain>
    </source>
</reference>
<evidence type="ECO:0000259" key="1">
    <source>
        <dbReference type="Pfam" id="PF07110"/>
    </source>
</evidence>
<feature type="domain" description="EthD" evidence="1">
    <location>
        <begin position="122"/>
        <end position="215"/>
    </location>
</feature>
<feature type="domain" description="EthD" evidence="1">
    <location>
        <begin position="1"/>
        <end position="90"/>
    </location>
</feature>